<evidence type="ECO:0000259" key="1">
    <source>
        <dbReference type="PROSITE" id="PS51340"/>
    </source>
</evidence>
<dbReference type="GO" id="GO:0003824">
    <property type="term" value="F:catalytic activity"/>
    <property type="evidence" value="ECO:0007669"/>
    <property type="project" value="InterPro"/>
</dbReference>
<organism evidence="2 3">
    <name type="scientific">SAR86 cluster bacterium</name>
    <dbReference type="NCBI Taxonomy" id="2030880"/>
    <lineage>
        <taxon>Bacteria</taxon>
        <taxon>Pseudomonadati</taxon>
        <taxon>Pseudomonadota</taxon>
        <taxon>Gammaproteobacteria</taxon>
        <taxon>SAR86 cluster</taxon>
    </lineage>
</organism>
<comment type="caution">
    <text evidence="2">The sequence shown here is derived from an EMBL/GenBank/DDBJ whole genome shotgun (WGS) entry which is preliminary data.</text>
</comment>
<dbReference type="GO" id="GO:0030170">
    <property type="term" value="F:pyridoxal phosphate binding"/>
    <property type="evidence" value="ECO:0007669"/>
    <property type="project" value="InterPro"/>
</dbReference>
<dbReference type="InterPro" id="IPR052716">
    <property type="entry name" value="MOSC_domain"/>
</dbReference>
<dbReference type="InterPro" id="IPR005302">
    <property type="entry name" value="MoCF_Sase_C"/>
</dbReference>
<dbReference type="Proteomes" id="UP000218327">
    <property type="component" value="Unassembled WGS sequence"/>
</dbReference>
<dbReference type="AlphaFoldDB" id="A0A2A5AUS4"/>
<proteinExistence type="predicted"/>
<dbReference type="PANTHER" id="PTHR36930">
    <property type="entry name" value="METAL-SULFUR CLUSTER BIOSYNTHESIS PROTEINS YUAD-RELATED"/>
    <property type="match status" value="1"/>
</dbReference>
<dbReference type="Pfam" id="PF03473">
    <property type="entry name" value="MOSC"/>
    <property type="match status" value="1"/>
</dbReference>
<name>A0A2A5AUS4_9GAMM</name>
<dbReference type="InterPro" id="IPR011037">
    <property type="entry name" value="Pyrv_Knase-like_insert_dom_sf"/>
</dbReference>
<sequence>MTAQVNRIYIADENRNKVIGVKQATLEENKGIVGDRYHLRAERSLSSNADQPAPINNISLISQEALDTFLAHNNAEIDYGDFRRNIITSGVDLNSLVGREFSIGDVRCIGTELCEPCAFLAATVHRAVLPELVGNAGLRATVINGGDIKEGSIISC</sequence>
<dbReference type="PROSITE" id="PS51340">
    <property type="entry name" value="MOSC"/>
    <property type="match status" value="1"/>
</dbReference>
<protein>
    <recommendedName>
        <fullName evidence="1">MOSC domain-containing protein</fullName>
    </recommendedName>
</protein>
<reference evidence="3" key="1">
    <citation type="submission" date="2017-08" db="EMBL/GenBank/DDBJ databases">
        <title>A dynamic microbial community with high functional redundancy inhabits the cold, oxic subseafloor aquifer.</title>
        <authorList>
            <person name="Tully B.J."/>
            <person name="Wheat C.G."/>
            <person name="Glazer B.T."/>
            <person name="Huber J.A."/>
        </authorList>
    </citation>
    <scope>NUCLEOTIDE SEQUENCE [LARGE SCALE GENOMIC DNA]</scope>
</reference>
<gene>
    <name evidence="2" type="ORF">COA96_12750</name>
</gene>
<accession>A0A2A5AUS4</accession>
<dbReference type="SUPFAM" id="SSF50800">
    <property type="entry name" value="PK beta-barrel domain-like"/>
    <property type="match status" value="1"/>
</dbReference>
<dbReference type="PANTHER" id="PTHR36930:SF1">
    <property type="entry name" value="MOSC DOMAIN-CONTAINING PROTEIN"/>
    <property type="match status" value="1"/>
</dbReference>
<dbReference type="GO" id="GO:0030151">
    <property type="term" value="F:molybdenum ion binding"/>
    <property type="evidence" value="ECO:0007669"/>
    <property type="project" value="InterPro"/>
</dbReference>
<evidence type="ECO:0000313" key="3">
    <source>
        <dbReference type="Proteomes" id="UP000218327"/>
    </source>
</evidence>
<feature type="domain" description="MOSC" evidence="1">
    <location>
        <begin position="19"/>
        <end position="156"/>
    </location>
</feature>
<dbReference type="Gene3D" id="2.40.33.20">
    <property type="entry name" value="PK beta-barrel domain-like"/>
    <property type="match status" value="1"/>
</dbReference>
<evidence type="ECO:0000313" key="2">
    <source>
        <dbReference type="EMBL" id="PCJ23064.1"/>
    </source>
</evidence>
<dbReference type="EMBL" id="NVVJ01000045">
    <property type="protein sequence ID" value="PCJ23064.1"/>
    <property type="molecule type" value="Genomic_DNA"/>
</dbReference>